<dbReference type="InterPro" id="IPR023298">
    <property type="entry name" value="ATPase_P-typ_TM_dom_sf"/>
</dbReference>
<dbReference type="NCBIfam" id="TIGR01494">
    <property type="entry name" value="ATPase_P-type"/>
    <property type="match status" value="2"/>
</dbReference>
<keyword evidence="10" id="KW-0813">Transport</keyword>
<dbReference type="PANTHER" id="PTHR42861">
    <property type="entry name" value="CALCIUM-TRANSPORTING ATPASE"/>
    <property type="match status" value="1"/>
</dbReference>
<dbReference type="SUPFAM" id="SSF81653">
    <property type="entry name" value="Calcium ATPase, transduction domain A"/>
    <property type="match status" value="1"/>
</dbReference>
<proteinExistence type="inferred from homology"/>
<evidence type="ECO:0000256" key="9">
    <source>
        <dbReference type="ARBA" id="ARBA00023136"/>
    </source>
</evidence>
<dbReference type="InterPro" id="IPR023214">
    <property type="entry name" value="HAD_sf"/>
</dbReference>
<keyword evidence="4 10" id="KW-0547">Nucleotide-binding</keyword>
<dbReference type="NCBIfam" id="TIGR01116">
    <property type="entry name" value="ATPase-IIA1_Ca"/>
    <property type="match status" value="1"/>
</dbReference>
<feature type="transmembrane region" description="Helical" evidence="10">
    <location>
        <begin position="938"/>
        <end position="959"/>
    </location>
</feature>
<keyword evidence="10" id="KW-0109">Calcium transport</keyword>
<dbReference type="Proteomes" id="UP000007264">
    <property type="component" value="Unassembled WGS sequence"/>
</dbReference>
<dbReference type="GO" id="GO:0016887">
    <property type="term" value="F:ATP hydrolysis activity"/>
    <property type="evidence" value="ECO:0007669"/>
    <property type="project" value="InterPro"/>
</dbReference>
<dbReference type="SUPFAM" id="SSF56784">
    <property type="entry name" value="HAD-like"/>
    <property type="match status" value="1"/>
</dbReference>
<dbReference type="AlphaFoldDB" id="I0YTV7"/>
<dbReference type="InterPro" id="IPR023299">
    <property type="entry name" value="ATPase_P-typ_cyto_dom_N"/>
</dbReference>
<dbReference type="Pfam" id="PF00690">
    <property type="entry name" value="Cation_ATPase_N"/>
    <property type="match status" value="1"/>
</dbReference>
<dbReference type="OrthoDB" id="3352408at2759"/>
<feature type="transmembrane region" description="Helical" evidence="10">
    <location>
        <begin position="88"/>
        <end position="110"/>
    </location>
</feature>
<evidence type="ECO:0000256" key="5">
    <source>
        <dbReference type="ARBA" id="ARBA00022840"/>
    </source>
</evidence>
<dbReference type="Pfam" id="PF00122">
    <property type="entry name" value="E1-E2_ATPase"/>
    <property type="match status" value="1"/>
</dbReference>
<evidence type="ECO:0000256" key="10">
    <source>
        <dbReference type="RuleBase" id="RU361146"/>
    </source>
</evidence>
<feature type="transmembrane region" description="Helical" evidence="10">
    <location>
        <begin position="776"/>
        <end position="797"/>
    </location>
</feature>
<dbReference type="STRING" id="574566.I0YTV7"/>
<comment type="subcellular location">
    <subcellularLocation>
        <location evidence="1 10">Membrane</location>
        <topology evidence="1 10">Multi-pass membrane protein</topology>
    </subcellularLocation>
</comment>
<dbReference type="Pfam" id="PF13246">
    <property type="entry name" value="Cation_ATPase"/>
    <property type="match status" value="1"/>
</dbReference>
<dbReference type="GO" id="GO:0016020">
    <property type="term" value="C:membrane"/>
    <property type="evidence" value="ECO:0007669"/>
    <property type="project" value="UniProtKB-SubCell"/>
</dbReference>
<dbReference type="InterPro" id="IPR059000">
    <property type="entry name" value="ATPase_P-type_domA"/>
</dbReference>
<dbReference type="KEGG" id="csl:COCSUDRAFT_66699"/>
<dbReference type="InterPro" id="IPR004014">
    <property type="entry name" value="ATPase_P-typ_cation-transptr_N"/>
</dbReference>
<evidence type="ECO:0000256" key="6">
    <source>
        <dbReference type="ARBA" id="ARBA00022842"/>
    </source>
</evidence>
<dbReference type="InterPro" id="IPR008250">
    <property type="entry name" value="ATPase_P-typ_transduc_dom_A_sf"/>
</dbReference>
<evidence type="ECO:0000313" key="12">
    <source>
        <dbReference type="EMBL" id="EIE21826.1"/>
    </source>
</evidence>
<dbReference type="SMART" id="SM00831">
    <property type="entry name" value="Cation_ATPase_N"/>
    <property type="match status" value="1"/>
</dbReference>
<dbReference type="InterPro" id="IPR044492">
    <property type="entry name" value="P_typ_ATPase_HD_dom"/>
</dbReference>
<gene>
    <name evidence="12" type="ORF">COCSUDRAFT_66699</name>
</gene>
<feature type="transmembrane region" description="Helical" evidence="10">
    <location>
        <begin position="849"/>
        <end position="873"/>
    </location>
</feature>
<evidence type="ECO:0000256" key="3">
    <source>
        <dbReference type="ARBA" id="ARBA00022692"/>
    </source>
</evidence>
<dbReference type="FunFam" id="3.40.50.1000:FF:000083">
    <property type="entry name" value="Sodium/potassium-transporting ATPase subunit alpha"/>
    <property type="match status" value="1"/>
</dbReference>
<comment type="caution">
    <text evidence="12">The sequence shown here is derived from an EMBL/GenBank/DDBJ whole genome shotgun (WGS) entry which is preliminary data.</text>
</comment>
<sequence length="1070" mass="114322">MEDPHAKDVNEVLSFFSVDAASGLSSAQVLQARSIYGRNELAPDKGEVPRTPFWKLVLKQFDDLLVKILIVAAIVDFLIALASGESGLSAFIEPLVIIAILVANATVGVITETNAEKAIEELKAYEADVATALRDGRLTVIPAVELVPGDVVEIAVGAKVPADLRLIQRFSSTFRVDQSILTGESGSVEKYLEAVRDRKAVYQDKTNLLFSGTVVTAGRARAVVVGSGQNTAIGKIRRAPLFTHPTLLSHASQSGLTDVDAMAESVDEMTPLKKKLDEFGSFLSKVIAVICVLVWVINIPRFGDPVHGNLMEGAIYYFKIAVALAVAAIPEGLPAVVTTCLALGTRKMAKRNAIVRSLPSVETLGCTTVICSDKTGTLTTNQMSVARLAVVQSANGHLTEFRVTGGTYAPEGSVLDAQGGPVETPADEASVLETAACCALCNDSALTYDTDAGVYARVGEATEVALRVLAEKVGLAGYANMPGALAHLSRRERATFCNDYWQHEYHRISALEFSRDRKMMSVRCRRAGKDTLFVKGAPEAIFARCTHVLLNDGSGSVQMTSAMRRALTERVTAYGSHHTLRCLALARRSIAASNEQVTEDDEVGLMLLGLVGMHDPPRPEAAAAVATCRAAGIRVIIVTGDNKATAEAVCRHVTALDEGAAGISGVLSLTGAEFSEMSPAAQADAVARLNVFSRVEPSHKSLLVDRLRQQGHVVAMTGDGVNDAPALKRADIGIAMGSGTAVAKHAADMVLADDNFATIVVAVSEGRAIYANTKQFIRYMVSSNIGEVVAIFSAALIGLPEVLNPVQLLWVNLVTDGLPATALGFNPPDKDIMTSRPRRTEDGIVNRWLFVRYMVIGLYVGAATCGGFAWWFLYSPGGPGLSWRDVTGSRHCDSEAACAVFKDRHPSTVAMTVLVVVEMFNALNALSENNSLLQLPPWRNLWLLGAIALSMALHCFILYVPPAALIFSVTPLSAAEWVAVVWLSFPVILVDEFLKYLTRNCMVAGRAGRLPRALSSVWERAARMLPRRLRTGSALELPQHHSGSAPAHTTSSALTARLLRAAGGGRPAAD</sequence>
<dbReference type="Pfam" id="PF00689">
    <property type="entry name" value="Cation_ATPase_C"/>
    <property type="match status" value="1"/>
</dbReference>
<keyword evidence="3 10" id="KW-0812">Transmembrane</keyword>
<keyword evidence="7" id="KW-1278">Translocase</keyword>
<evidence type="ECO:0000256" key="4">
    <source>
        <dbReference type="ARBA" id="ARBA00022741"/>
    </source>
</evidence>
<feature type="transmembrane region" description="Helical" evidence="10">
    <location>
        <begin position="279"/>
        <end position="297"/>
    </location>
</feature>
<keyword evidence="8 10" id="KW-1133">Transmembrane helix</keyword>
<dbReference type="FunFam" id="1.20.1110.10:FF:000065">
    <property type="entry name" value="Sarcoplasmic/endoplasmic reticulum calcium ATPase 1"/>
    <property type="match status" value="2"/>
</dbReference>
<dbReference type="Pfam" id="PF08282">
    <property type="entry name" value="Hydrolase_3"/>
    <property type="match status" value="1"/>
</dbReference>
<evidence type="ECO:0000313" key="13">
    <source>
        <dbReference type="Proteomes" id="UP000007264"/>
    </source>
</evidence>
<dbReference type="RefSeq" id="XP_005646370.1">
    <property type="nucleotide sequence ID" value="XM_005646313.1"/>
</dbReference>
<dbReference type="SFLD" id="SFLDS00003">
    <property type="entry name" value="Haloacid_Dehalogenase"/>
    <property type="match status" value="1"/>
</dbReference>
<dbReference type="InterPro" id="IPR005782">
    <property type="entry name" value="P-type_ATPase_IIA"/>
</dbReference>
<dbReference type="SUPFAM" id="SSF81665">
    <property type="entry name" value="Calcium ATPase, transmembrane domain M"/>
    <property type="match status" value="1"/>
</dbReference>
<dbReference type="SFLD" id="SFLDF00027">
    <property type="entry name" value="p-type_atpase"/>
    <property type="match status" value="1"/>
</dbReference>
<dbReference type="PROSITE" id="PS00154">
    <property type="entry name" value="ATPASE_E1_E2"/>
    <property type="match status" value="1"/>
</dbReference>
<dbReference type="PRINTS" id="PR00119">
    <property type="entry name" value="CATATPASE"/>
</dbReference>
<evidence type="ECO:0000256" key="7">
    <source>
        <dbReference type="ARBA" id="ARBA00022967"/>
    </source>
</evidence>
<keyword evidence="10" id="KW-0406">Ion transport</keyword>
<feature type="transmembrane region" description="Helical" evidence="10">
    <location>
        <begin position="809"/>
        <end position="828"/>
    </location>
</feature>
<evidence type="ECO:0000256" key="1">
    <source>
        <dbReference type="ARBA" id="ARBA00004141"/>
    </source>
</evidence>
<feature type="transmembrane region" description="Helical" evidence="10">
    <location>
        <begin position="909"/>
        <end position="926"/>
    </location>
</feature>
<feature type="transmembrane region" description="Helical" evidence="10">
    <location>
        <begin position="965"/>
        <end position="990"/>
    </location>
</feature>
<feature type="domain" description="Cation-transporting P-type ATPase N-terminal" evidence="11">
    <location>
        <begin position="3"/>
        <end position="81"/>
    </location>
</feature>
<keyword evidence="10" id="KW-0106">Calcium</keyword>
<evidence type="ECO:0000256" key="2">
    <source>
        <dbReference type="ARBA" id="ARBA00022553"/>
    </source>
</evidence>
<dbReference type="PRINTS" id="PR00120">
    <property type="entry name" value="HATPASE"/>
</dbReference>
<keyword evidence="9 10" id="KW-0472">Membrane</keyword>
<dbReference type="GO" id="GO:0005524">
    <property type="term" value="F:ATP binding"/>
    <property type="evidence" value="ECO:0007669"/>
    <property type="project" value="UniProtKB-KW"/>
</dbReference>
<reference evidence="12 13" key="1">
    <citation type="journal article" date="2012" name="Genome Biol.">
        <title>The genome of the polar eukaryotic microalga coccomyxa subellipsoidea reveals traits of cold adaptation.</title>
        <authorList>
            <person name="Blanc G."/>
            <person name="Agarkova I."/>
            <person name="Grimwood J."/>
            <person name="Kuo A."/>
            <person name="Brueggeman A."/>
            <person name="Dunigan D."/>
            <person name="Gurnon J."/>
            <person name="Ladunga I."/>
            <person name="Lindquist E."/>
            <person name="Lucas S."/>
            <person name="Pangilinan J."/>
            <person name="Proschold T."/>
            <person name="Salamov A."/>
            <person name="Schmutz J."/>
            <person name="Weeks D."/>
            <person name="Yamada T."/>
            <person name="Claverie J.M."/>
            <person name="Grigoriev I."/>
            <person name="Van Etten J."/>
            <person name="Lomsadze A."/>
            <person name="Borodovsky M."/>
        </authorList>
    </citation>
    <scope>NUCLEOTIDE SEQUENCE [LARGE SCALE GENOMIC DNA]</scope>
    <source>
        <strain evidence="12 13">C-169</strain>
    </source>
</reference>
<dbReference type="GeneID" id="17039811"/>
<organism evidence="12 13">
    <name type="scientific">Coccomyxa subellipsoidea (strain C-169)</name>
    <name type="common">Green microalga</name>
    <dbReference type="NCBI Taxonomy" id="574566"/>
    <lineage>
        <taxon>Eukaryota</taxon>
        <taxon>Viridiplantae</taxon>
        <taxon>Chlorophyta</taxon>
        <taxon>core chlorophytes</taxon>
        <taxon>Trebouxiophyceae</taxon>
        <taxon>Trebouxiophyceae incertae sedis</taxon>
        <taxon>Coccomyxaceae</taxon>
        <taxon>Coccomyxa</taxon>
        <taxon>Coccomyxa subellipsoidea</taxon>
    </lineage>
</organism>
<keyword evidence="6" id="KW-0460">Magnesium</keyword>
<dbReference type="eggNOG" id="KOG0202">
    <property type="taxonomic scope" value="Eukaryota"/>
</dbReference>
<comment type="catalytic activity">
    <reaction evidence="10">
        <text>Ca(2+)(in) + ATP + H2O = Ca(2+)(out) + ADP + phosphate + H(+)</text>
        <dbReference type="Rhea" id="RHEA:18105"/>
        <dbReference type="ChEBI" id="CHEBI:15377"/>
        <dbReference type="ChEBI" id="CHEBI:15378"/>
        <dbReference type="ChEBI" id="CHEBI:29108"/>
        <dbReference type="ChEBI" id="CHEBI:30616"/>
        <dbReference type="ChEBI" id="CHEBI:43474"/>
        <dbReference type="ChEBI" id="CHEBI:456216"/>
        <dbReference type="EC" id="7.2.2.10"/>
    </reaction>
</comment>
<dbReference type="InterPro" id="IPR006068">
    <property type="entry name" value="ATPase_P-typ_cation-transptr_C"/>
</dbReference>
<protein>
    <recommendedName>
        <fullName evidence="10">Calcium-transporting ATPase</fullName>
        <ecNumber evidence="10">7.2.2.10</ecNumber>
    </recommendedName>
</protein>
<evidence type="ECO:0000256" key="8">
    <source>
        <dbReference type="ARBA" id="ARBA00022989"/>
    </source>
</evidence>
<dbReference type="InterPro" id="IPR001757">
    <property type="entry name" value="P_typ_ATPase"/>
</dbReference>
<feature type="transmembrane region" description="Helical" evidence="10">
    <location>
        <begin position="317"/>
        <end position="343"/>
    </location>
</feature>
<dbReference type="FunFam" id="3.40.1110.10:FF:000003">
    <property type="entry name" value="Calcium-transporting ATPase"/>
    <property type="match status" value="1"/>
</dbReference>
<dbReference type="InterPro" id="IPR036412">
    <property type="entry name" value="HAD-like_sf"/>
</dbReference>
<dbReference type="SUPFAM" id="SSF81660">
    <property type="entry name" value="Metal cation-transporting ATPase, ATP-binding domain N"/>
    <property type="match status" value="1"/>
</dbReference>
<dbReference type="Gene3D" id="2.70.150.10">
    <property type="entry name" value="Calcium-transporting ATPase, cytoplasmic transduction domain A"/>
    <property type="match status" value="1"/>
</dbReference>
<feature type="transmembrane region" description="Helical" evidence="10">
    <location>
        <begin position="64"/>
        <end position="82"/>
    </location>
</feature>
<dbReference type="FunFam" id="2.70.150.10:FF:000055">
    <property type="entry name" value="Calcium-transporting ATPase"/>
    <property type="match status" value="1"/>
</dbReference>
<dbReference type="SFLD" id="SFLDG00002">
    <property type="entry name" value="C1.7:_P-type_atpase_like"/>
    <property type="match status" value="1"/>
</dbReference>
<dbReference type="GO" id="GO:0005388">
    <property type="term" value="F:P-type calcium transporter activity"/>
    <property type="evidence" value="ECO:0007669"/>
    <property type="project" value="UniProtKB-EC"/>
</dbReference>
<comment type="similarity">
    <text evidence="10">Belongs to the cation transport ATPase (P-type) (TC 3.A.3) family. Type IIA subfamily.</text>
</comment>
<keyword evidence="13" id="KW-1185">Reference proteome</keyword>
<dbReference type="InterPro" id="IPR018303">
    <property type="entry name" value="ATPase_P-typ_P_site"/>
</dbReference>
<dbReference type="EMBL" id="AGSI01000011">
    <property type="protein sequence ID" value="EIE21826.1"/>
    <property type="molecule type" value="Genomic_DNA"/>
</dbReference>
<name>I0YTV7_COCSC</name>
<dbReference type="Gene3D" id="3.40.1110.10">
    <property type="entry name" value="Calcium-transporting ATPase, cytoplasmic domain N"/>
    <property type="match status" value="1"/>
</dbReference>
<dbReference type="EC" id="7.2.2.10" evidence="10"/>
<comment type="function">
    <text evidence="10">Catalyzes the hydrolysis of ATP coupled with the transport of calcium.</text>
</comment>
<accession>I0YTV7</accession>
<keyword evidence="5 10" id="KW-0067">ATP-binding</keyword>
<evidence type="ECO:0000259" key="11">
    <source>
        <dbReference type="SMART" id="SM00831"/>
    </source>
</evidence>
<keyword evidence="2" id="KW-0597">Phosphoprotein</keyword>
<dbReference type="Gene3D" id="1.20.1110.10">
    <property type="entry name" value="Calcium-transporting ATPase, transmembrane domain"/>
    <property type="match status" value="1"/>
</dbReference>
<dbReference type="Gene3D" id="3.40.50.1000">
    <property type="entry name" value="HAD superfamily/HAD-like"/>
    <property type="match status" value="1"/>
</dbReference>